<dbReference type="KEGG" id="cth:Cthe_2873"/>
<dbReference type="EMBL" id="CP000568">
    <property type="protein sequence ID" value="ABN54071.1"/>
    <property type="molecule type" value="Genomic_DNA"/>
</dbReference>
<name>A3DJE2_ACET2</name>
<sequence length="233" mass="26808">MKKNVVLILGIVFTAAGLIPILIGVTFFLSHYNFISNAARTTAVVTDIKSYRDFDGDKHYEVVIKYSVEGEEYYEIIAHSPLMYVGRKITVYYDPNKPRHVKTMGFVFDDLFLVGIGLVFFIIGISFTASQFKKFRLRKRLLETGRTVYADISEITLNTSYTVNSKHPYVITCKWKDPDTGLFYFFTSDNIWFDPEPIIHEKGITSLPVYIDPENPKNYFVSVKDIEMFVANV</sequence>
<keyword evidence="1" id="KW-1133">Transmembrane helix</keyword>
<protein>
    <recommendedName>
        <fullName evidence="2">DUF3592 domain-containing protein</fullName>
    </recommendedName>
</protein>
<keyword evidence="4" id="KW-1185">Reference proteome</keyword>
<organism evidence="3 4">
    <name type="scientific">Acetivibrio thermocellus (strain ATCC 27405 / DSM 1237 / JCM 9322 / NBRC 103400 / NCIMB 10682 / NRRL B-4536 / VPI 7372)</name>
    <name type="common">Clostridium thermocellum</name>
    <dbReference type="NCBI Taxonomy" id="203119"/>
    <lineage>
        <taxon>Bacteria</taxon>
        <taxon>Bacillati</taxon>
        <taxon>Bacillota</taxon>
        <taxon>Clostridia</taxon>
        <taxon>Eubacteriales</taxon>
        <taxon>Oscillospiraceae</taxon>
        <taxon>Acetivibrio</taxon>
    </lineage>
</organism>
<dbReference type="RefSeq" id="WP_020457954.1">
    <property type="nucleotide sequence ID" value="NC_009012.1"/>
</dbReference>
<keyword evidence="1" id="KW-0812">Transmembrane</keyword>
<feature type="transmembrane region" description="Helical" evidence="1">
    <location>
        <begin position="111"/>
        <end position="130"/>
    </location>
</feature>
<evidence type="ECO:0000313" key="4">
    <source>
        <dbReference type="Proteomes" id="UP000002145"/>
    </source>
</evidence>
<evidence type="ECO:0000259" key="2">
    <source>
        <dbReference type="Pfam" id="PF12158"/>
    </source>
</evidence>
<dbReference type="GeneID" id="35804541"/>
<reference evidence="4" key="1">
    <citation type="submission" date="2007-02" db="EMBL/GenBank/DDBJ databases">
        <title>Complete sequence of Clostridium thermocellum ATCC 27405.</title>
        <authorList>
            <consortium name="US DOE Joint Genome Institute"/>
            <person name="Copeland A."/>
            <person name="Lucas S."/>
            <person name="Lapidus A."/>
            <person name="Barry K."/>
            <person name="Detter J.C."/>
            <person name="Glavina del Rio T."/>
            <person name="Hammon N."/>
            <person name="Israni S."/>
            <person name="Dalin E."/>
            <person name="Tice H."/>
            <person name="Pitluck S."/>
            <person name="Chertkov O."/>
            <person name="Brettin T."/>
            <person name="Bruce D."/>
            <person name="Han C."/>
            <person name="Tapia R."/>
            <person name="Gilna P."/>
            <person name="Schmutz J."/>
            <person name="Larimer F."/>
            <person name="Land M."/>
            <person name="Hauser L."/>
            <person name="Kyrpides N."/>
            <person name="Mikhailova N."/>
            <person name="Wu J.H.D."/>
            <person name="Newcomb M."/>
            <person name="Richardson P."/>
        </authorList>
    </citation>
    <scope>NUCLEOTIDE SEQUENCE [LARGE SCALE GENOMIC DNA]</scope>
    <source>
        <strain evidence="4">ATCC 27405 / DSM 1237 / JCM 9322 / NBRC 103400 / NCIMB 10682 / NRRL B-4536 / VPI 7372</strain>
    </source>
</reference>
<feature type="transmembrane region" description="Helical" evidence="1">
    <location>
        <begin position="7"/>
        <end position="29"/>
    </location>
</feature>
<dbReference type="HOGENOM" id="CLU_091244_0_0_9"/>
<dbReference type="Pfam" id="PF12158">
    <property type="entry name" value="DUF3592"/>
    <property type="match status" value="1"/>
</dbReference>
<keyword evidence="1" id="KW-0472">Membrane</keyword>
<evidence type="ECO:0000313" key="3">
    <source>
        <dbReference type="EMBL" id="ABN54071.1"/>
    </source>
</evidence>
<gene>
    <name evidence="3" type="ordered locus">Cthe_2873</name>
</gene>
<feature type="domain" description="DUF3592" evidence="2">
    <location>
        <begin position="41"/>
        <end position="101"/>
    </location>
</feature>
<dbReference type="eggNOG" id="ENOG50324D6">
    <property type="taxonomic scope" value="Bacteria"/>
</dbReference>
<dbReference type="Proteomes" id="UP000002145">
    <property type="component" value="Chromosome"/>
</dbReference>
<accession>A3DJE2</accession>
<dbReference type="OrthoDB" id="2048079at2"/>
<evidence type="ECO:0000256" key="1">
    <source>
        <dbReference type="SAM" id="Phobius"/>
    </source>
</evidence>
<dbReference type="InterPro" id="IPR021994">
    <property type="entry name" value="DUF3592"/>
</dbReference>
<reference evidence="3 4" key="2">
    <citation type="journal article" date="2013" name="Biotechnol. Biofuels">
        <title>Global transcriptome analysis of Clostridium thermocellum ATCC 27405 during growth on dilute acid pretreated Populus and switchgrass.</title>
        <authorList>
            <person name="Wilson C.M."/>
            <person name="Rodriguez M.Jr."/>
            <person name="Johnson C.M."/>
            <person name="Martin S.L."/>
            <person name="Chu T.M."/>
            <person name="Wolfinger R.D."/>
            <person name="Hauser L.J."/>
            <person name="Land M.L."/>
            <person name="Klingeman D.M."/>
            <person name="Syed M.H."/>
            <person name="Ragauskas A.J."/>
            <person name="Tschaplinski T.J."/>
            <person name="Mielenz J.R."/>
            <person name="Brown S.D."/>
        </authorList>
    </citation>
    <scope>NUCLEOTIDE SEQUENCE [LARGE SCALE GENOMIC DNA]</scope>
    <source>
        <strain evidence="4">ATCC 27405 / DSM 1237 / JCM 9322 / NBRC 103400 / NCIMB 10682 / NRRL B-4536 / VPI 7372</strain>
    </source>
</reference>
<dbReference type="AlphaFoldDB" id="A3DJE2"/>
<proteinExistence type="predicted"/>